<keyword evidence="2" id="KW-1185">Reference proteome</keyword>
<dbReference type="EMBL" id="FUYL01000001">
    <property type="protein sequence ID" value="SKB24958.1"/>
    <property type="molecule type" value="Genomic_DNA"/>
</dbReference>
<sequence length="60" mass="6807">MALKSKLVVYPSHISNPISFDEKLICNTLGDIKNNVEILQLNEEDFINNLLQKIPETPPN</sequence>
<dbReference type="Proteomes" id="UP000190339">
    <property type="component" value="Unassembled WGS sequence"/>
</dbReference>
<name>A0A1T4ZQK4_9FLAO</name>
<evidence type="ECO:0000313" key="2">
    <source>
        <dbReference type="Proteomes" id="UP000190339"/>
    </source>
</evidence>
<organism evidence="1 2">
    <name type="scientific">Maribacter arcticus</name>
    <dbReference type="NCBI Taxonomy" id="561365"/>
    <lineage>
        <taxon>Bacteria</taxon>
        <taxon>Pseudomonadati</taxon>
        <taxon>Bacteroidota</taxon>
        <taxon>Flavobacteriia</taxon>
        <taxon>Flavobacteriales</taxon>
        <taxon>Flavobacteriaceae</taxon>
        <taxon>Maribacter</taxon>
    </lineage>
</organism>
<proteinExistence type="predicted"/>
<protein>
    <submittedName>
        <fullName evidence="1">Uncharacterized protein</fullName>
    </submittedName>
</protein>
<evidence type="ECO:0000313" key="1">
    <source>
        <dbReference type="EMBL" id="SKB24958.1"/>
    </source>
</evidence>
<dbReference type="AlphaFoldDB" id="A0A1T4ZQK4"/>
<gene>
    <name evidence="1" type="ORF">SAMN05660866_00119</name>
</gene>
<accession>A0A1T4ZQK4</accession>
<reference evidence="2" key="1">
    <citation type="submission" date="2017-02" db="EMBL/GenBank/DDBJ databases">
        <authorList>
            <person name="Varghese N."/>
            <person name="Submissions S."/>
        </authorList>
    </citation>
    <scope>NUCLEOTIDE SEQUENCE [LARGE SCALE GENOMIC DNA]</scope>
    <source>
        <strain evidence="2">DSM 23546</strain>
    </source>
</reference>
<dbReference type="STRING" id="561365.SAMN05660866_00119"/>